<evidence type="ECO:0000313" key="1">
    <source>
        <dbReference type="EMBL" id="KAJ7024731.1"/>
    </source>
</evidence>
<comment type="caution">
    <text evidence="1">The sequence shown here is derived from an EMBL/GenBank/DDBJ whole genome shotgun (WGS) entry which is preliminary data.</text>
</comment>
<organism evidence="1 2">
    <name type="scientific">Mycena alexandri</name>
    <dbReference type="NCBI Taxonomy" id="1745969"/>
    <lineage>
        <taxon>Eukaryota</taxon>
        <taxon>Fungi</taxon>
        <taxon>Dikarya</taxon>
        <taxon>Basidiomycota</taxon>
        <taxon>Agaricomycotina</taxon>
        <taxon>Agaricomycetes</taxon>
        <taxon>Agaricomycetidae</taxon>
        <taxon>Agaricales</taxon>
        <taxon>Marasmiineae</taxon>
        <taxon>Mycenaceae</taxon>
        <taxon>Mycena</taxon>
    </lineage>
</organism>
<accession>A0AAD6SDK4</accession>
<protein>
    <submittedName>
        <fullName evidence="1">Uncharacterized protein</fullName>
    </submittedName>
</protein>
<reference evidence="1" key="1">
    <citation type="submission" date="2023-03" db="EMBL/GenBank/DDBJ databases">
        <title>Massive genome expansion in bonnet fungi (Mycena s.s.) driven by repeated elements and novel gene families across ecological guilds.</title>
        <authorList>
            <consortium name="Lawrence Berkeley National Laboratory"/>
            <person name="Harder C.B."/>
            <person name="Miyauchi S."/>
            <person name="Viragh M."/>
            <person name="Kuo A."/>
            <person name="Thoen E."/>
            <person name="Andreopoulos B."/>
            <person name="Lu D."/>
            <person name="Skrede I."/>
            <person name="Drula E."/>
            <person name="Henrissat B."/>
            <person name="Morin E."/>
            <person name="Kohler A."/>
            <person name="Barry K."/>
            <person name="LaButti K."/>
            <person name="Morin E."/>
            <person name="Salamov A."/>
            <person name="Lipzen A."/>
            <person name="Mereny Z."/>
            <person name="Hegedus B."/>
            <person name="Baldrian P."/>
            <person name="Stursova M."/>
            <person name="Weitz H."/>
            <person name="Taylor A."/>
            <person name="Grigoriev I.V."/>
            <person name="Nagy L.G."/>
            <person name="Martin F."/>
            <person name="Kauserud H."/>
        </authorList>
    </citation>
    <scope>NUCLEOTIDE SEQUENCE</scope>
    <source>
        <strain evidence="1">CBHHK200</strain>
    </source>
</reference>
<evidence type="ECO:0000313" key="2">
    <source>
        <dbReference type="Proteomes" id="UP001218188"/>
    </source>
</evidence>
<gene>
    <name evidence="1" type="ORF">C8F04DRAFT_1192141</name>
</gene>
<keyword evidence="2" id="KW-1185">Reference proteome</keyword>
<name>A0AAD6SDK4_9AGAR</name>
<dbReference type="AlphaFoldDB" id="A0AAD6SDK4"/>
<dbReference type="EMBL" id="JARJCM010000165">
    <property type="protein sequence ID" value="KAJ7024731.1"/>
    <property type="molecule type" value="Genomic_DNA"/>
</dbReference>
<dbReference type="Proteomes" id="UP001218188">
    <property type="component" value="Unassembled WGS sequence"/>
</dbReference>
<sequence length="266" mass="30501">MAQHPSPLNIWDSLNPFFESSQMSGHLSARFIDRSTVLKLLPLLLHRHTTDLTSNDLWILNLDLNSCPLESSGHRNYAGSSPDATQQFDPRIYSIQLRWMLETIYFNIETPEVERNAKLNTSLLNLTRNWQLPPPTTSFGLSSNDMQSLGLKFRQDHNLMQGARIEQGHWELRFTPSRSMKCWFFPFARVTDECIRSAEKEHRGFVGTLPWHPLFGSSKHHNPDSINYCITTPLQMNRSQRKVAALGRKARKSGGKMILAKKVVAE</sequence>
<proteinExistence type="predicted"/>